<gene>
    <name evidence="2" type="ORF">GMARGA_LOCUS15598</name>
</gene>
<evidence type="ECO:0000256" key="1">
    <source>
        <dbReference type="SAM" id="MobiDB-lite"/>
    </source>
</evidence>
<feature type="region of interest" description="Disordered" evidence="1">
    <location>
        <begin position="1"/>
        <end position="53"/>
    </location>
</feature>
<proteinExistence type="predicted"/>
<evidence type="ECO:0000313" key="2">
    <source>
        <dbReference type="EMBL" id="CAG8743130.1"/>
    </source>
</evidence>
<accession>A0ABN7V9A0</accession>
<protein>
    <submittedName>
        <fullName evidence="2">2461_t:CDS:1</fullName>
    </submittedName>
</protein>
<feature type="region of interest" description="Disordered" evidence="1">
    <location>
        <begin position="73"/>
        <end position="121"/>
    </location>
</feature>
<dbReference type="EMBL" id="CAJVQB010010818">
    <property type="protein sequence ID" value="CAG8743130.1"/>
    <property type="molecule type" value="Genomic_DNA"/>
</dbReference>
<name>A0ABN7V9A0_GIGMA</name>
<dbReference type="Proteomes" id="UP000789901">
    <property type="component" value="Unassembled WGS sequence"/>
</dbReference>
<reference evidence="2 3" key="1">
    <citation type="submission" date="2021-06" db="EMBL/GenBank/DDBJ databases">
        <authorList>
            <person name="Kallberg Y."/>
            <person name="Tangrot J."/>
            <person name="Rosling A."/>
        </authorList>
    </citation>
    <scope>NUCLEOTIDE SEQUENCE [LARGE SCALE GENOMIC DNA]</scope>
    <source>
        <strain evidence="2 3">120-4 pot B 10/14</strain>
    </source>
</reference>
<feature type="compositionally biased region" description="Low complexity" evidence="1">
    <location>
        <begin position="93"/>
        <end position="103"/>
    </location>
</feature>
<sequence>MDVSHISNPSQETTPELSNQETTPELSSNQETTPEPLTDQETTPEPSSSQEPVNLVATITSIFMPFKSPVINNKKARFDHQSQAPQAQHHYQDQSLQDQASQAKTDHQQDKASQMKPDHHHKRVVEHYENEQMLVPTINKERKALQPITNNIIIQIPDTEKRLDIDLKISLRND</sequence>
<organism evidence="2 3">
    <name type="scientific">Gigaspora margarita</name>
    <dbReference type="NCBI Taxonomy" id="4874"/>
    <lineage>
        <taxon>Eukaryota</taxon>
        <taxon>Fungi</taxon>
        <taxon>Fungi incertae sedis</taxon>
        <taxon>Mucoromycota</taxon>
        <taxon>Glomeromycotina</taxon>
        <taxon>Glomeromycetes</taxon>
        <taxon>Diversisporales</taxon>
        <taxon>Gigasporaceae</taxon>
        <taxon>Gigaspora</taxon>
    </lineage>
</organism>
<comment type="caution">
    <text evidence="2">The sequence shown here is derived from an EMBL/GenBank/DDBJ whole genome shotgun (WGS) entry which is preliminary data.</text>
</comment>
<evidence type="ECO:0000313" key="3">
    <source>
        <dbReference type="Proteomes" id="UP000789901"/>
    </source>
</evidence>
<keyword evidence="3" id="KW-1185">Reference proteome</keyword>